<dbReference type="InterPro" id="IPR000073">
    <property type="entry name" value="AB_hydrolase_1"/>
</dbReference>
<evidence type="ECO:0000259" key="1">
    <source>
        <dbReference type="Pfam" id="PF12697"/>
    </source>
</evidence>
<dbReference type="GO" id="GO:0016787">
    <property type="term" value="F:hydrolase activity"/>
    <property type="evidence" value="ECO:0007669"/>
    <property type="project" value="UniProtKB-KW"/>
</dbReference>
<dbReference type="Gene3D" id="3.40.50.1820">
    <property type="entry name" value="alpha/beta hydrolase"/>
    <property type="match status" value="1"/>
</dbReference>
<sequence length="240" mass="26068">MANFLLVHGAWQGKWIWSAVSAGLTMRGHEVHAIDMPGSGEDTTPFGEVTLERYADAIRKAIVSIGKRVTLVGHSLGGIAVAAAAEKNAQDVARIIYLGGYVPSDGESIDSLSDVVLDKEAVILGMQDHHQVVDTQADKRVTRFMHDAPHAIAAWAAPQFRTQAVAPIISPVQLTEERYGKLPKSYVVCTKDRVLDPVLQRVMAARAGCSRVKEIDSGHSPFLSRPTETAETLHRLVTEL</sequence>
<dbReference type="Proteomes" id="UP000214747">
    <property type="component" value="Unassembled WGS sequence"/>
</dbReference>
<evidence type="ECO:0000313" key="3">
    <source>
        <dbReference type="Proteomes" id="UP000214747"/>
    </source>
</evidence>
<reference evidence="2 3" key="1">
    <citation type="journal article" date="2010" name="Int. J. Syst. Evol. Microbiol.">
        <title>Reclassification of Herbaspirillum putei as a later heterotypic synonym of Herbaspirillum huttiense, with the description of H. huttiense subsp. huttiense subsp. nov. and H. huttiense subsp. putei subsp. nov., comb. nov., and description of Herbaspirillum aquaticum sp. nov.</title>
        <authorList>
            <person name="Dobritsa A.P."/>
            <person name="Reddy M.C."/>
            <person name="Samadpour M."/>
        </authorList>
    </citation>
    <scope>NUCLEOTIDE SEQUENCE [LARGE SCALE GENOMIC DNA]</scope>
    <source>
        <strain evidence="2 3">IEH 4430</strain>
    </source>
</reference>
<gene>
    <name evidence="2" type="ORF">CEJ45_08595</name>
</gene>
<dbReference type="InterPro" id="IPR029058">
    <property type="entry name" value="AB_hydrolase_fold"/>
</dbReference>
<name>A0A225SVS0_9BURK</name>
<comment type="caution">
    <text evidence="2">The sequence shown here is derived from an EMBL/GenBank/DDBJ whole genome shotgun (WGS) entry which is preliminary data.</text>
</comment>
<keyword evidence="3" id="KW-1185">Reference proteome</keyword>
<feature type="domain" description="AB hydrolase-1" evidence="1">
    <location>
        <begin position="4"/>
        <end position="231"/>
    </location>
</feature>
<dbReference type="PANTHER" id="PTHR37017:SF11">
    <property type="entry name" value="ESTERASE_LIPASE_THIOESTERASE DOMAIN-CONTAINING PROTEIN"/>
    <property type="match status" value="1"/>
</dbReference>
<organism evidence="2 3">
    <name type="scientific">Herbaspirillum aquaticum</name>
    <dbReference type="NCBI Taxonomy" id="568783"/>
    <lineage>
        <taxon>Bacteria</taxon>
        <taxon>Pseudomonadati</taxon>
        <taxon>Pseudomonadota</taxon>
        <taxon>Betaproteobacteria</taxon>
        <taxon>Burkholderiales</taxon>
        <taxon>Oxalobacteraceae</taxon>
        <taxon>Herbaspirillum</taxon>
    </lineage>
</organism>
<proteinExistence type="predicted"/>
<dbReference type="SUPFAM" id="SSF53474">
    <property type="entry name" value="alpha/beta-Hydrolases"/>
    <property type="match status" value="1"/>
</dbReference>
<dbReference type="AlphaFoldDB" id="A0A225SVS0"/>
<dbReference type="PANTHER" id="PTHR37017">
    <property type="entry name" value="AB HYDROLASE-1 DOMAIN-CONTAINING PROTEIN-RELATED"/>
    <property type="match status" value="1"/>
</dbReference>
<protein>
    <submittedName>
        <fullName evidence="2">Alpha/beta hydrolase</fullName>
    </submittedName>
</protein>
<keyword evidence="2" id="KW-0378">Hydrolase</keyword>
<evidence type="ECO:0000313" key="2">
    <source>
        <dbReference type="EMBL" id="OWY35322.1"/>
    </source>
</evidence>
<dbReference type="EMBL" id="NJGV01000006">
    <property type="protein sequence ID" value="OWY35322.1"/>
    <property type="molecule type" value="Genomic_DNA"/>
</dbReference>
<dbReference type="Pfam" id="PF12697">
    <property type="entry name" value="Abhydrolase_6"/>
    <property type="match status" value="1"/>
</dbReference>
<dbReference type="RefSeq" id="WP_088754737.1">
    <property type="nucleotide sequence ID" value="NZ_NJGV01000006.1"/>
</dbReference>
<accession>A0A225SVS0</accession>
<dbReference type="InterPro" id="IPR052897">
    <property type="entry name" value="Sec-Metab_Biosynth_Hydrolase"/>
</dbReference>